<dbReference type="Proteomes" id="UP001165064">
    <property type="component" value="Unassembled WGS sequence"/>
</dbReference>
<accession>A0ACB5T207</accession>
<protein>
    <submittedName>
        <fullName evidence="1">Unnamed protein product</fullName>
    </submittedName>
</protein>
<evidence type="ECO:0000313" key="1">
    <source>
        <dbReference type="EMBL" id="GME79583.1"/>
    </source>
</evidence>
<keyword evidence="2" id="KW-1185">Reference proteome</keyword>
<evidence type="ECO:0000313" key="2">
    <source>
        <dbReference type="Proteomes" id="UP001165064"/>
    </source>
</evidence>
<organism evidence="1 2">
    <name type="scientific">Ambrosiozyma monospora</name>
    <name type="common">Yeast</name>
    <name type="synonym">Endomycopsis monosporus</name>
    <dbReference type="NCBI Taxonomy" id="43982"/>
    <lineage>
        <taxon>Eukaryota</taxon>
        <taxon>Fungi</taxon>
        <taxon>Dikarya</taxon>
        <taxon>Ascomycota</taxon>
        <taxon>Saccharomycotina</taxon>
        <taxon>Pichiomycetes</taxon>
        <taxon>Pichiales</taxon>
        <taxon>Pichiaceae</taxon>
        <taxon>Ambrosiozyma</taxon>
    </lineage>
</organism>
<gene>
    <name evidence="1" type="ORF">Amon02_000402400</name>
</gene>
<dbReference type="EMBL" id="BSXS01002656">
    <property type="protein sequence ID" value="GME79583.1"/>
    <property type="molecule type" value="Genomic_DNA"/>
</dbReference>
<reference evidence="1" key="1">
    <citation type="submission" date="2023-04" db="EMBL/GenBank/DDBJ databases">
        <title>Ambrosiozyma monospora NBRC 10751.</title>
        <authorList>
            <person name="Ichikawa N."/>
            <person name="Sato H."/>
            <person name="Tonouchi N."/>
        </authorList>
    </citation>
    <scope>NUCLEOTIDE SEQUENCE</scope>
    <source>
        <strain evidence="1">NBRC 10751</strain>
    </source>
</reference>
<comment type="caution">
    <text evidence="1">The sequence shown here is derived from an EMBL/GenBank/DDBJ whole genome shotgun (WGS) entry which is preliminary data.</text>
</comment>
<sequence>MNPFNVGMSLSDVFTGVVVVTDAVAVAGFVFMFVFGLLLVLLVLVLVLVFAGLRNEIVPSHDPTMIRLYCSLYATHCNPNSESVIDSITFSDGRSNNASSPLPSAKYNKSPMRHESRMGIEIEVVFEGSLTDCGFGE</sequence>
<proteinExistence type="predicted"/>
<name>A0ACB5T207_AMBMO</name>